<dbReference type="PIR" id="AD3532">
    <property type="entry name" value="AD3532"/>
</dbReference>
<dbReference type="EMBL" id="AE008918">
    <property type="protein sequence ID" value="AAL53423.1"/>
    <property type="molecule type" value="Genomic_DNA"/>
</dbReference>
<dbReference type="KEGG" id="bme:BMEII0182"/>
<dbReference type="Proteomes" id="UP000000419">
    <property type="component" value="Chromosome II"/>
</dbReference>
<evidence type="ECO:0000313" key="1">
    <source>
        <dbReference type="EMBL" id="AAL53423.1"/>
    </source>
</evidence>
<name>Q8YDJ3_BRUME</name>
<accession>Q8YDJ3</accession>
<protein>
    <submittedName>
        <fullName evidence="1">Uncharacterized protein</fullName>
    </submittedName>
</protein>
<proteinExistence type="predicted"/>
<evidence type="ECO:0000313" key="2">
    <source>
        <dbReference type="Proteomes" id="UP000000419"/>
    </source>
</evidence>
<sequence length="72" mass="8718">MAWGHLSYVRRNLVESRRLMVEIGLKWTIWSVERKFFFFRETPLTVWLGGAYIAPQRGRRRRQRQSDASLSY</sequence>
<keyword evidence="2" id="KW-1185">Reference proteome</keyword>
<organism evidence="1 2">
    <name type="scientific">Brucella melitensis biotype 1 (strain ATCC 23456 / CCUG 17765 / NCTC 10094 / 16M)</name>
    <dbReference type="NCBI Taxonomy" id="224914"/>
    <lineage>
        <taxon>Bacteria</taxon>
        <taxon>Pseudomonadati</taxon>
        <taxon>Pseudomonadota</taxon>
        <taxon>Alphaproteobacteria</taxon>
        <taxon>Hyphomicrobiales</taxon>
        <taxon>Brucellaceae</taxon>
        <taxon>Brucella/Ochrobactrum group</taxon>
        <taxon>Brucella</taxon>
    </lineage>
</organism>
<reference evidence="1 2" key="1">
    <citation type="journal article" date="2002" name="Proc. Natl. Acad. Sci. U.S.A.">
        <title>The genome sequence of the facultative intracellular pathogen Brucella melitensis.</title>
        <authorList>
            <person name="DelVecchio V.G."/>
            <person name="Kapatral V."/>
            <person name="Redkar R.J."/>
            <person name="Patra G."/>
            <person name="Mujer C."/>
            <person name="Los T."/>
            <person name="Ivanova N."/>
            <person name="Anderson I."/>
            <person name="Bhattacharyya A."/>
            <person name="Lykidis A."/>
            <person name="Reznik G."/>
            <person name="Jablonski L."/>
            <person name="Larsen N."/>
            <person name="D'Souza M."/>
            <person name="Bernal A."/>
            <person name="Mazur M."/>
            <person name="Goltsman E."/>
            <person name="Selkov E."/>
            <person name="Elzer P.H."/>
            <person name="Hagius S."/>
            <person name="O'Callaghan D."/>
            <person name="Letesson J.J."/>
            <person name="Haselkorn R."/>
            <person name="Kyrpides N."/>
            <person name="Overbeek R."/>
        </authorList>
    </citation>
    <scope>NUCLEOTIDE SEQUENCE [LARGE SCALE GENOMIC DNA]</scope>
    <source>
        <strain evidence="2">ATCC 23456 / CCUG 17765 / NCTC 10094 / 16M</strain>
    </source>
</reference>
<gene>
    <name evidence="1" type="ordered locus">BMEII0182</name>
</gene>
<dbReference type="AlphaFoldDB" id="Q8YDJ3"/>